<dbReference type="SUPFAM" id="SSF47413">
    <property type="entry name" value="lambda repressor-like DNA-binding domains"/>
    <property type="match status" value="1"/>
</dbReference>
<keyword evidence="5" id="KW-1185">Reference proteome</keyword>
<dbReference type="PANTHER" id="PTHR46558:SF13">
    <property type="entry name" value="HTH-TYPE TRANSCRIPTIONAL REGULATOR IMMR"/>
    <property type="match status" value="1"/>
</dbReference>
<dbReference type="Gene3D" id="1.10.260.40">
    <property type="entry name" value="lambda repressor-like DNA-binding domains"/>
    <property type="match status" value="1"/>
</dbReference>
<keyword evidence="2" id="KW-0812">Transmembrane</keyword>
<dbReference type="Pfam" id="PF01381">
    <property type="entry name" value="HTH_3"/>
    <property type="match status" value="1"/>
</dbReference>
<feature type="transmembrane region" description="Helical" evidence="2">
    <location>
        <begin position="114"/>
        <end position="136"/>
    </location>
</feature>
<feature type="domain" description="HTH cro/C1-type" evidence="3">
    <location>
        <begin position="10"/>
        <end position="64"/>
    </location>
</feature>
<organism evidence="4 5">
    <name type="scientific">Paenibacillus barengoltzii J12</name>
    <dbReference type="NCBI Taxonomy" id="935846"/>
    <lineage>
        <taxon>Bacteria</taxon>
        <taxon>Bacillati</taxon>
        <taxon>Bacillota</taxon>
        <taxon>Bacilli</taxon>
        <taxon>Bacillales</taxon>
        <taxon>Paenibacillaceae</taxon>
        <taxon>Paenibacillus</taxon>
    </lineage>
</organism>
<evidence type="ECO:0000256" key="2">
    <source>
        <dbReference type="SAM" id="Phobius"/>
    </source>
</evidence>
<evidence type="ECO:0000313" key="4">
    <source>
        <dbReference type="EMBL" id="SME90065.1"/>
    </source>
</evidence>
<evidence type="ECO:0000259" key="3">
    <source>
        <dbReference type="PROSITE" id="PS50943"/>
    </source>
</evidence>
<keyword evidence="2" id="KW-0472">Membrane</keyword>
<dbReference type="PROSITE" id="PS50943">
    <property type="entry name" value="HTH_CROC1"/>
    <property type="match status" value="1"/>
</dbReference>
<dbReference type="SMART" id="SM00530">
    <property type="entry name" value="HTH_XRE"/>
    <property type="match status" value="1"/>
</dbReference>
<dbReference type="InterPro" id="IPR001387">
    <property type="entry name" value="Cro/C1-type_HTH"/>
</dbReference>
<proteinExistence type="predicted"/>
<keyword evidence="2" id="KW-1133">Transmembrane helix</keyword>
<comment type="caution">
    <text evidence="4">The sequence shown here is derived from an EMBL/GenBank/DDBJ whole genome shotgun (WGS) entry which is preliminary data.</text>
</comment>
<protein>
    <submittedName>
        <fullName evidence="4">Transcriptional regulator, contains XRE-family HTH domain</fullName>
    </submittedName>
</protein>
<dbReference type="RefSeq" id="WP_217808293.1">
    <property type="nucleotide sequence ID" value="NZ_FXAE01000001.1"/>
</dbReference>
<reference evidence="4 5" key="1">
    <citation type="submission" date="2017-04" db="EMBL/GenBank/DDBJ databases">
        <authorList>
            <person name="Varghese N."/>
            <person name="Submissions S."/>
        </authorList>
    </citation>
    <scope>NUCLEOTIDE SEQUENCE [LARGE SCALE GENOMIC DNA]</scope>
    <source>
        <strain evidence="4 5">J12</strain>
    </source>
</reference>
<dbReference type="CDD" id="cd00093">
    <property type="entry name" value="HTH_XRE"/>
    <property type="match status" value="1"/>
</dbReference>
<sequence length="263" mass="28099">MKNMDFADKLQNYRRQKGMSQEKLAEAIGVSRQAVSKWESGQSYPETDKLIALCELFEVSMDHLVRGVPTEKRELPPESNGSAMFRYRYHYEYKSERTWFGVPLLHINVGRGMYVAKGIIAIGNISIGAVSLGLIALGGLSLGVLAAGVISLAAIALALILALGGFAAGFIAAGGAAVGVLAFGGFAVGVYSFGGLAIASRIAVGGYASGHIAIGDAVRGTYSMAIPDGEFTHVQAEQVRALINQEYPKMWKPLTEWIVSLFH</sequence>
<evidence type="ECO:0000256" key="1">
    <source>
        <dbReference type="ARBA" id="ARBA00023125"/>
    </source>
</evidence>
<dbReference type="EMBL" id="FXAE01000001">
    <property type="protein sequence ID" value="SME90065.1"/>
    <property type="molecule type" value="Genomic_DNA"/>
</dbReference>
<gene>
    <name evidence="4" type="ORF">SAMN02744124_00023</name>
</gene>
<dbReference type="Proteomes" id="UP000192939">
    <property type="component" value="Unassembled WGS sequence"/>
</dbReference>
<name>A0ABY1LRD7_9BACL</name>
<feature type="transmembrane region" description="Helical" evidence="2">
    <location>
        <begin position="142"/>
        <end position="163"/>
    </location>
</feature>
<dbReference type="PANTHER" id="PTHR46558">
    <property type="entry name" value="TRACRIPTIONAL REGULATORY PROTEIN-RELATED-RELATED"/>
    <property type="match status" value="1"/>
</dbReference>
<evidence type="ECO:0000313" key="5">
    <source>
        <dbReference type="Proteomes" id="UP000192939"/>
    </source>
</evidence>
<accession>A0ABY1LRD7</accession>
<feature type="transmembrane region" description="Helical" evidence="2">
    <location>
        <begin position="170"/>
        <end position="193"/>
    </location>
</feature>
<dbReference type="InterPro" id="IPR010982">
    <property type="entry name" value="Lambda_DNA-bd_dom_sf"/>
</dbReference>
<keyword evidence="1" id="KW-0238">DNA-binding</keyword>